<organism evidence="5 6">
    <name type="scientific">Plasmodium coatneyi</name>
    <dbReference type="NCBI Taxonomy" id="208452"/>
    <lineage>
        <taxon>Eukaryota</taxon>
        <taxon>Sar</taxon>
        <taxon>Alveolata</taxon>
        <taxon>Apicomplexa</taxon>
        <taxon>Aconoidasida</taxon>
        <taxon>Haemosporida</taxon>
        <taxon>Plasmodiidae</taxon>
        <taxon>Plasmodium</taxon>
    </lineage>
</organism>
<evidence type="ECO:0000256" key="1">
    <source>
        <dbReference type="SAM" id="MobiDB-lite"/>
    </source>
</evidence>
<dbReference type="VEuPathDB" id="PlasmoDB:PCOAH_00040670"/>
<feature type="compositionally biased region" description="Basic and acidic residues" evidence="1">
    <location>
        <begin position="996"/>
        <end position="1008"/>
    </location>
</feature>
<proteinExistence type="predicted"/>
<feature type="compositionally biased region" description="Polar residues" evidence="1">
    <location>
        <begin position="794"/>
        <end position="808"/>
    </location>
</feature>
<feature type="compositionally biased region" description="Basic and acidic residues" evidence="1">
    <location>
        <begin position="979"/>
        <end position="988"/>
    </location>
</feature>
<dbReference type="Pfam" id="PF12878">
    <property type="entry name" value="SICA_beta"/>
    <property type="match status" value="3"/>
</dbReference>
<dbReference type="InterPro" id="IPR024285">
    <property type="entry name" value="SICA_extracell_b"/>
</dbReference>
<feature type="compositionally biased region" description="Basic and acidic residues" evidence="1">
    <location>
        <begin position="685"/>
        <end position="697"/>
    </location>
</feature>
<evidence type="ECO:0000256" key="2">
    <source>
        <dbReference type="SAM" id="Phobius"/>
    </source>
</evidence>
<feature type="compositionally biased region" description="Low complexity" evidence="1">
    <location>
        <begin position="626"/>
        <end position="641"/>
    </location>
</feature>
<name>A0A1B1E402_9APIC</name>
<dbReference type="AlphaFoldDB" id="A0A1B1E402"/>
<dbReference type="InterPro" id="IPR024288">
    <property type="entry name" value="SICA_C"/>
</dbReference>
<dbReference type="EMBL" id="CP016250">
    <property type="protein sequence ID" value="ANQ09754.1"/>
    <property type="molecule type" value="Genomic_DNA"/>
</dbReference>
<feature type="region of interest" description="Disordered" evidence="1">
    <location>
        <begin position="622"/>
        <end position="734"/>
    </location>
</feature>
<dbReference type="GeneID" id="30910798"/>
<sequence>MIEEGCIECTDKDTSLCVRAKCVTGKWLTNRPRRGPEVMWGPGDIGADLKKLSNAMTTNSESMGDECQDFAGKISTNNSAHKKACEYIVKGLRHTYKIEKEREENAEDNQLFKRTMSCALLNAYADLLQEKAKDTCPITDQNIKDMFSKGNEKKEDWCKEGGGDCVECRRDKTYESCMIGDSKNQTNVKSKVNQMLNEDQGIQKTLSTIDILCKDCSKETGLCARVDCVTKKWGVHKGKSPTWENMQKDIERRAKDMFEHIFKNSKNMEPYCSKLSNEDSRIVTDPEIKACHYITAGLKHMYEIQDDKKDKVDEKRKAKDDRIFKQTMECLLLNAYADELRKHVTSPCEVSEQTIKQAFNRGNGQITKWCKEGPSNCIRCEWDAEYKNCQIGKSGEEEEQQVGPKLHNLLSQNKEKENLDQGISSIKNLCDRAQCAITQRTRDRRTEGTANWENQIWDTDVKNRLIELSKAMAQGNGIDASLCEQIPDGNNATPGSHKKACQYITKGLQHIYGIGVDNKDKPDHKENNRIFKQTMTCLALNVFANEILGEKCSIQKEEIKKAFEAGGSPYNQLCPKGSMCEKCEWDECADFIIVGQGKRPKIKGELEKNKDINQILEKICPKDEPQAAAKPAATKPAPSAPEGRNDSSAGEDIPPAPGPVSQEPQQVAKKTEESPDAGTGTTNVQDDKLNGQKDPEHQVGGGGTGLGSGSADAGDAVSTGLLGDPSVGTVPQGGSAGVLGGLVPGARGVVPAVPDVGGVPGQRDSSPAQGPAGPPGSASSPGGAGGEGGGSSGNQNTGSPRPGTSKSIINKDKDRKITIPPYEVPIIMGLSAMSYFLCKYFFLRKRRKRYRRGYEGSGTSLQEQIIQHVEEDGPHEYTLVKERHPPRSAPTRTKSPPKRAAGHRMIIDIHLEVLDECQEGDSKLVQQDFFEILVQELMGNEFIKEDSFPKEVVFKEDVPKEQIQCSDSGFREEDFVHKEDVPMEDVPKEQIQCSDSRFREEDSVHKEDVPEEQVPSSDSGFRKGRLCS</sequence>
<gene>
    <name evidence="5" type="ORF">PCOAH_00040670</name>
</gene>
<feature type="transmembrane region" description="Helical" evidence="2">
    <location>
        <begin position="824"/>
        <end position="842"/>
    </location>
</feature>
<evidence type="ECO:0000313" key="6">
    <source>
        <dbReference type="Proteomes" id="UP000092716"/>
    </source>
</evidence>
<evidence type="ECO:0000259" key="3">
    <source>
        <dbReference type="Pfam" id="PF12878"/>
    </source>
</evidence>
<feature type="compositionally biased region" description="Gly residues" evidence="1">
    <location>
        <begin position="699"/>
        <end position="708"/>
    </location>
</feature>
<feature type="region of interest" description="Disordered" evidence="1">
    <location>
        <begin position="753"/>
        <end position="812"/>
    </location>
</feature>
<accession>A0A1B1E402</accession>
<feature type="compositionally biased region" description="Low complexity" evidence="1">
    <location>
        <begin position="709"/>
        <end position="720"/>
    </location>
</feature>
<feature type="region of interest" description="Disordered" evidence="1">
    <location>
        <begin position="979"/>
        <end position="1028"/>
    </location>
</feature>
<keyword evidence="2" id="KW-1133">Transmembrane helix</keyword>
<feature type="domain" description="Schizont-infected cell agglutination C-terminal" evidence="4">
    <location>
        <begin position="840"/>
        <end position="964"/>
    </location>
</feature>
<evidence type="ECO:0000259" key="4">
    <source>
        <dbReference type="Pfam" id="PF12879"/>
    </source>
</evidence>
<keyword evidence="2" id="KW-0472">Membrane</keyword>
<dbReference type="RefSeq" id="XP_019916449.1">
    <property type="nucleotide sequence ID" value="XM_020060855.1"/>
</dbReference>
<feature type="domain" description="Schizont-infected cell agglutination extracellular beta" evidence="3">
    <location>
        <begin position="222"/>
        <end position="391"/>
    </location>
</feature>
<reference evidence="6" key="1">
    <citation type="submission" date="2016-06" db="EMBL/GenBank/DDBJ databases">
        <title>First high quality genome sequence of Plasmodium coatneyi using continuous long reads from single molecule, real-time sequencing.</title>
        <authorList>
            <person name="Chien J.-T."/>
            <person name="Pakala S.B."/>
            <person name="Geraldo J.A."/>
            <person name="Lapp S.A."/>
            <person name="Barnwell J.W."/>
            <person name="Kissinger J.C."/>
            <person name="Galinski M.R."/>
            <person name="Humphrey J.C."/>
        </authorList>
    </citation>
    <scope>NUCLEOTIDE SEQUENCE [LARGE SCALE GENOMIC DNA]</scope>
    <source>
        <strain evidence="6">Hackeri</strain>
    </source>
</reference>
<protein>
    <submittedName>
        <fullName evidence="5">SICA antigen</fullName>
    </submittedName>
</protein>
<dbReference type="KEGG" id="pcot:PCOAH_00040670"/>
<feature type="domain" description="Schizont-infected cell agglutination extracellular beta" evidence="3">
    <location>
        <begin position="428"/>
        <end position="587"/>
    </location>
</feature>
<dbReference type="Pfam" id="PF12879">
    <property type="entry name" value="SICA_C"/>
    <property type="match status" value="1"/>
</dbReference>
<feature type="compositionally biased region" description="Low complexity" evidence="1">
    <location>
        <begin position="765"/>
        <end position="781"/>
    </location>
</feature>
<evidence type="ECO:0000313" key="5">
    <source>
        <dbReference type="EMBL" id="ANQ09754.1"/>
    </source>
</evidence>
<keyword evidence="6" id="KW-1185">Reference proteome</keyword>
<keyword evidence="2" id="KW-0812">Transmembrane</keyword>
<feature type="compositionally biased region" description="Gly residues" evidence="1">
    <location>
        <begin position="782"/>
        <end position="792"/>
    </location>
</feature>
<feature type="domain" description="Schizont-infected cell agglutination extracellular beta" evidence="3">
    <location>
        <begin position="15"/>
        <end position="179"/>
    </location>
</feature>
<dbReference type="Proteomes" id="UP000092716">
    <property type="component" value="Chromosome 12"/>
</dbReference>